<dbReference type="SMART" id="SM01204">
    <property type="entry name" value="FIST_C"/>
    <property type="match status" value="1"/>
</dbReference>
<evidence type="ECO:0000259" key="2">
    <source>
        <dbReference type="SMART" id="SM01204"/>
    </source>
</evidence>
<dbReference type="EMBL" id="CP013928">
    <property type="protein sequence ID" value="AMJ78288.1"/>
    <property type="molecule type" value="Genomic_DNA"/>
</dbReference>
<dbReference type="Proteomes" id="UP000061468">
    <property type="component" value="Chromosome"/>
</dbReference>
<name>A0AAC8XJ90_9ALTE</name>
<evidence type="ECO:0000313" key="4">
    <source>
        <dbReference type="Proteomes" id="UP000061468"/>
    </source>
</evidence>
<proteinExistence type="predicted"/>
<dbReference type="PANTHER" id="PTHR40252">
    <property type="entry name" value="BLR0328 PROTEIN"/>
    <property type="match status" value="1"/>
</dbReference>
<dbReference type="RefSeq" id="WP_015066924.1">
    <property type="nucleotide sequence ID" value="NZ_CP013928.1"/>
</dbReference>
<reference evidence="3 4" key="1">
    <citation type="submission" date="2015-12" db="EMBL/GenBank/DDBJ databases">
        <title>Intraspecies pangenome expansion in the marine bacterium Alteromonas.</title>
        <authorList>
            <person name="Lopez-Perez M."/>
            <person name="Rodriguez-Valera F."/>
        </authorList>
    </citation>
    <scope>NUCLEOTIDE SEQUENCE [LARGE SCALE GENOMIC DNA]</scope>
    <source>
        <strain evidence="3 4">UM8</strain>
    </source>
</reference>
<dbReference type="InterPro" id="IPR013702">
    <property type="entry name" value="FIST_domain_N"/>
</dbReference>
<dbReference type="SMART" id="SM00897">
    <property type="entry name" value="FIST"/>
    <property type="match status" value="1"/>
</dbReference>
<organism evidence="3 4">
    <name type="scientific">Alteromonas mediterranea</name>
    <dbReference type="NCBI Taxonomy" id="314275"/>
    <lineage>
        <taxon>Bacteria</taxon>
        <taxon>Pseudomonadati</taxon>
        <taxon>Pseudomonadota</taxon>
        <taxon>Gammaproteobacteria</taxon>
        <taxon>Alteromonadales</taxon>
        <taxon>Alteromonadaceae</taxon>
        <taxon>Alteromonas/Salinimonas group</taxon>
        <taxon>Alteromonas</taxon>
    </lineage>
</organism>
<dbReference type="Pfam" id="PF10442">
    <property type="entry name" value="FIST_C"/>
    <property type="match status" value="1"/>
</dbReference>
<protein>
    <recommendedName>
        <fullName evidence="5">Histidine kinase</fullName>
    </recommendedName>
</protein>
<accession>A0AAC8XJ90</accession>
<evidence type="ECO:0000259" key="1">
    <source>
        <dbReference type="SMART" id="SM00897"/>
    </source>
</evidence>
<evidence type="ECO:0000313" key="3">
    <source>
        <dbReference type="EMBL" id="AMJ78288.1"/>
    </source>
</evidence>
<dbReference type="InterPro" id="IPR019494">
    <property type="entry name" value="FIST_C"/>
</dbReference>
<dbReference type="Pfam" id="PF08495">
    <property type="entry name" value="FIST"/>
    <property type="match status" value="1"/>
</dbReference>
<dbReference type="AlphaFoldDB" id="A0AAC8XJ90"/>
<gene>
    <name evidence="3" type="ORF">AV942_08295</name>
</gene>
<evidence type="ECO:0008006" key="5">
    <source>
        <dbReference type="Google" id="ProtNLM"/>
    </source>
</evidence>
<feature type="domain" description="FIST C-domain" evidence="2">
    <location>
        <begin position="225"/>
        <end position="372"/>
    </location>
</feature>
<sequence length="391" mass="41900">MHIETFEIQCANPAHIKEDIAALFEKKLPSLVIGYANACLPFQDVQHALKRASTPFLVSSSCLGSLLCDSKTVSAKCDLALFCVFDDAGAYGVGSANIDENSAFKAGANALQQALVNAGRPYESPALIWCALPPGNEERILEGFASVVGDQVPIFGGSMADNTVEGNWTTLTREALGAKTIAVVVMYPTSPLGLSYSSGYKPTDTVFRVSKACGRQLSELDGSPASHIYNQATNRLIEQQLQGGQILTLTSSVPLGRPVALENGATSYLLCHPDSTEANGALNMFSEVEENEDLVLMEGSISSLTSRAERVINNAIMLLPENRQPIGVLMIYCAGCRLMVGDEIDNMLCSLQEKFASLPICGPFTFGEQGRFLDGKNRHGNLMISAVVFSQ</sequence>
<feature type="domain" description="FIST" evidence="1">
    <location>
        <begin position="28"/>
        <end position="224"/>
    </location>
</feature>
<dbReference type="PANTHER" id="PTHR40252:SF2">
    <property type="entry name" value="BLR0328 PROTEIN"/>
    <property type="match status" value="1"/>
</dbReference>